<accession>A0AAD9TH21</accession>
<dbReference type="Pfam" id="PF12776">
    <property type="entry name" value="Myb_DNA-bind_3"/>
    <property type="match status" value="1"/>
</dbReference>
<dbReference type="InterPro" id="IPR024752">
    <property type="entry name" value="Myb/SANT-like_dom"/>
</dbReference>
<sequence length="283" mass="31490">MTGKFNMSDRRNWTLEEEDVMITILEGIVADGGKCDTGSFRPGTYELIASKMREKIENITITGKHVQNKMKRLKDKYSAAYDMLNTSGFGWNDTNKCVSVSPEILEEYVKKHPNKNYTANRPFSHYERLVTVFGKDRATGNMAESAADALDNMGLETEESGTAGFTQPSTTPSNVASASSDPNTGETSKRKRKRNVSSTTEEITKVFEKSMERASVDIAKLTEAITGGDAMTRLGVELEGMGLDRMQVIRVAMYFGNKPNQLCIWNGLNDSYKPDFVKAILEE</sequence>
<proteinExistence type="predicted"/>
<feature type="domain" description="Myb/SANT-like" evidence="2">
    <location>
        <begin position="12"/>
        <end position="108"/>
    </location>
</feature>
<dbReference type="PANTHER" id="PTHR46250:SF18">
    <property type="entry name" value="MYB_SANT-LIKE DOMAIN-CONTAINING PROTEIN"/>
    <property type="match status" value="1"/>
</dbReference>
<dbReference type="EMBL" id="JANJYI010000009">
    <property type="protein sequence ID" value="KAK2635449.1"/>
    <property type="molecule type" value="Genomic_DNA"/>
</dbReference>
<keyword evidence="4" id="KW-1185">Reference proteome</keyword>
<comment type="caution">
    <text evidence="3">The sequence shown here is derived from an EMBL/GenBank/DDBJ whole genome shotgun (WGS) entry which is preliminary data.</text>
</comment>
<feature type="region of interest" description="Disordered" evidence="1">
    <location>
        <begin position="158"/>
        <end position="201"/>
    </location>
</feature>
<reference evidence="3" key="1">
    <citation type="journal article" date="2023" name="Plant J.">
        <title>Genome sequences and population genomics provide insights into the demographic history, inbreeding, and mutation load of two 'living fossil' tree species of Dipteronia.</title>
        <authorList>
            <person name="Feng Y."/>
            <person name="Comes H.P."/>
            <person name="Chen J."/>
            <person name="Zhu S."/>
            <person name="Lu R."/>
            <person name="Zhang X."/>
            <person name="Li P."/>
            <person name="Qiu J."/>
            <person name="Olsen K.M."/>
            <person name="Qiu Y."/>
        </authorList>
    </citation>
    <scope>NUCLEOTIDE SEQUENCE</scope>
    <source>
        <strain evidence="3">KIB01</strain>
    </source>
</reference>
<evidence type="ECO:0000313" key="4">
    <source>
        <dbReference type="Proteomes" id="UP001280121"/>
    </source>
</evidence>
<protein>
    <recommendedName>
        <fullName evidence="2">Myb/SANT-like domain-containing protein</fullName>
    </recommendedName>
</protein>
<gene>
    <name evidence="3" type="ORF">Ddye_030241</name>
</gene>
<organism evidence="3 4">
    <name type="scientific">Dipteronia dyeriana</name>
    <dbReference type="NCBI Taxonomy" id="168575"/>
    <lineage>
        <taxon>Eukaryota</taxon>
        <taxon>Viridiplantae</taxon>
        <taxon>Streptophyta</taxon>
        <taxon>Embryophyta</taxon>
        <taxon>Tracheophyta</taxon>
        <taxon>Spermatophyta</taxon>
        <taxon>Magnoliopsida</taxon>
        <taxon>eudicotyledons</taxon>
        <taxon>Gunneridae</taxon>
        <taxon>Pentapetalae</taxon>
        <taxon>rosids</taxon>
        <taxon>malvids</taxon>
        <taxon>Sapindales</taxon>
        <taxon>Sapindaceae</taxon>
        <taxon>Hippocastanoideae</taxon>
        <taxon>Acereae</taxon>
        <taxon>Dipteronia</taxon>
    </lineage>
</organism>
<name>A0AAD9TH21_9ROSI</name>
<feature type="compositionally biased region" description="Polar residues" evidence="1">
    <location>
        <begin position="163"/>
        <end position="186"/>
    </location>
</feature>
<dbReference type="AlphaFoldDB" id="A0AAD9TH21"/>
<evidence type="ECO:0000259" key="2">
    <source>
        <dbReference type="Pfam" id="PF12776"/>
    </source>
</evidence>
<evidence type="ECO:0000313" key="3">
    <source>
        <dbReference type="EMBL" id="KAK2635449.1"/>
    </source>
</evidence>
<evidence type="ECO:0000256" key="1">
    <source>
        <dbReference type="SAM" id="MobiDB-lite"/>
    </source>
</evidence>
<dbReference type="Proteomes" id="UP001280121">
    <property type="component" value="Unassembled WGS sequence"/>
</dbReference>
<dbReference type="PANTHER" id="PTHR46250">
    <property type="entry name" value="MYB/SANT-LIKE DNA-BINDING DOMAIN PROTEIN-RELATED"/>
    <property type="match status" value="1"/>
</dbReference>